<dbReference type="VEuPathDB" id="FungiDB:MAPG_10663"/>
<reference evidence="4" key="1">
    <citation type="submission" date="2010-05" db="EMBL/GenBank/DDBJ databases">
        <title>The genome sequence of Magnaporthe poae strain ATCC 64411.</title>
        <authorList>
            <person name="Ma L.-J."/>
            <person name="Dead R."/>
            <person name="Young S."/>
            <person name="Zeng Q."/>
            <person name="Koehrsen M."/>
            <person name="Alvarado L."/>
            <person name="Berlin A."/>
            <person name="Chapman S.B."/>
            <person name="Chen Z."/>
            <person name="Freedman E."/>
            <person name="Gellesch M."/>
            <person name="Goldberg J."/>
            <person name="Griggs A."/>
            <person name="Gujja S."/>
            <person name="Heilman E.R."/>
            <person name="Heiman D."/>
            <person name="Hepburn T."/>
            <person name="Howarth C."/>
            <person name="Jen D."/>
            <person name="Larson L."/>
            <person name="Mehta T."/>
            <person name="Neiman D."/>
            <person name="Pearson M."/>
            <person name="Roberts A."/>
            <person name="Saif S."/>
            <person name="Shea T."/>
            <person name="Shenoy N."/>
            <person name="Sisk P."/>
            <person name="Stolte C."/>
            <person name="Sykes S."/>
            <person name="Walk T."/>
            <person name="White J."/>
            <person name="Yandava C."/>
            <person name="Haas B."/>
            <person name="Nusbaum C."/>
            <person name="Birren B."/>
        </authorList>
    </citation>
    <scope>NUCLEOTIDE SEQUENCE [LARGE SCALE GENOMIC DNA]</scope>
    <source>
        <strain evidence="4">ATCC 64411 / 73-15</strain>
    </source>
</reference>
<dbReference type="EMBL" id="GL876975">
    <property type="protein sequence ID" value="KLU90812.1"/>
    <property type="molecule type" value="Genomic_DNA"/>
</dbReference>
<evidence type="ECO:0000256" key="1">
    <source>
        <dbReference type="SAM" id="MobiDB-lite"/>
    </source>
</evidence>
<proteinExistence type="predicted"/>
<feature type="compositionally biased region" description="Basic residues" evidence="1">
    <location>
        <begin position="1"/>
        <end position="10"/>
    </location>
</feature>
<feature type="compositionally biased region" description="Acidic residues" evidence="1">
    <location>
        <begin position="64"/>
        <end position="83"/>
    </location>
</feature>
<evidence type="ECO:0000313" key="2">
    <source>
        <dbReference type="EMBL" id="KLU90812.1"/>
    </source>
</evidence>
<feature type="region of interest" description="Disordered" evidence="1">
    <location>
        <begin position="1"/>
        <end position="246"/>
    </location>
</feature>
<dbReference type="Proteomes" id="UP000011715">
    <property type="component" value="Unassembled WGS sequence"/>
</dbReference>
<sequence length="273" mass="30504">MLPKLRRSSQHCHDQAQLLTIGDPSSDDGDSQQPGSQYRIADGYRDDQPTVLHHAQTTTSPSLDENDDDRDDDDDDGHDDDDSVETRRFARSGGVPPESQPSVRFHDSWLRDPLREELEETRPGKTRKRPGQQSASSSSSRSRRHRKRRGRASISEAGPSSHRQPARSGPEAANHGEGRDGGDYGSVPPLLLEEEPEWADWGGAGADQVDDYGPGPLHDGDAPRQEEEEAPALVHPQSWREDAWTESETRLADALLYETHQEQEGRNRRLDEI</sequence>
<evidence type="ECO:0000313" key="4">
    <source>
        <dbReference type="Proteomes" id="UP000011715"/>
    </source>
</evidence>
<reference evidence="3" key="5">
    <citation type="submission" date="2015-06" db="UniProtKB">
        <authorList>
            <consortium name="EnsemblFungi"/>
        </authorList>
    </citation>
    <scope>IDENTIFICATION</scope>
    <source>
        <strain evidence="3">ATCC 64411</strain>
    </source>
</reference>
<evidence type="ECO:0000313" key="3">
    <source>
        <dbReference type="EnsemblFungi" id="MAPG_10663T0"/>
    </source>
</evidence>
<reference evidence="3" key="4">
    <citation type="journal article" date="2015" name="G3 (Bethesda)">
        <title>Genome sequences of three phytopathogenic species of the Magnaporthaceae family of fungi.</title>
        <authorList>
            <person name="Okagaki L.H."/>
            <person name="Nunes C.C."/>
            <person name="Sailsbery J."/>
            <person name="Clay B."/>
            <person name="Brown D."/>
            <person name="John T."/>
            <person name="Oh Y."/>
            <person name="Young N."/>
            <person name="Fitzgerald M."/>
            <person name="Haas B.J."/>
            <person name="Zeng Q."/>
            <person name="Young S."/>
            <person name="Adiconis X."/>
            <person name="Fan L."/>
            <person name="Levin J.Z."/>
            <person name="Mitchell T.K."/>
            <person name="Okubara P.A."/>
            <person name="Farman M.L."/>
            <person name="Kohn L.M."/>
            <person name="Birren B."/>
            <person name="Ma L.-J."/>
            <person name="Dean R.A."/>
        </authorList>
    </citation>
    <scope>NUCLEOTIDE SEQUENCE</scope>
    <source>
        <strain evidence="3">ATCC 64411 / 73-15</strain>
    </source>
</reference>
<dbReference type="EnsemblFungi" id="MAPG_10663T0">
    <property type="protein sequence ID" value="MAPG_10663T0"/>
    <property type="gene ID" value="MAPG_10663"/>
</dbReference>
<dbReference type="AlphaFoldDB" id="A0A0C4ED70"/>
<organism evidence="3 4">
    <name type="scientific">Magnaporthiopsis poae (strain ATCC 64411 / 73-15)</name>
    <name type="common">Kentucky bluegrass fungus</name>
    <name type="synonym">Magnaporthe poae</name>
    <dbReference type="NCBI Taxonomy" id="644358"/>
    <lineage>
        <taxon>Eukaryota</taxon>
        <taxon>Fungi</taxon>
        <taxon>Dikarya</taxon>
        <taxon>Ascomycota</taxon>
        <taxon>Pezizomycotina</taxon>
        <taxon>Sordariomycetes</taxon>
        <taxon>Sordariomycetidae</taxon>
        <taxon>Magnaporthales</taxon>
        <taxon>Magnaporthaceae</taxon>
        <taxon>Magnaporthiopsis</taxon>
    </lineage>
</organism>
<name>A0A0C4ED70_MAGP6</name>
<dbReference type="EMBL" id="ADBL01002383">
    <property type="status" value="NOT_ANNOTATED_CDS"/>
    <property type="molecule type" value="Genomic_DNA"/>
</dbReference>
<feature type="compositionally biased region" description="Basic and acidic residues" evidence="1">
    <location>
        <begin position="104"/>
        <end position="123"/>
    </location>
</feature>
<accession>A0A0C4ED70</accession>
<keyword evidence="4" id="KW-1185">Reference proteome</keyword>
<reference evidence="2" key="3">
    <citation type="submission" date="2011-03" db="EMBL/GenBank/DDBJ databases">
        <title>Annotation of Magnaporthe poae ATCC 64411.</title>
        <authorList>
            <person name="Ma L.-J."/>
            <person name="Dead R."/>
            <person name="Young S.K."/>
            <person name="Zeng Q."/>
            <person name="Gargeya S."/>
            <person name="Fitzgerald M."/>
            <person name="Haas B."/>
            <person name="Abouelleil A."/>
            <person name="Alvarado L."/>
            <person name="Arachchi H.M."/>
            <person name="Berlin A."/>
            <person name="Brown A."/>
            <person name="Chapman S.B."/>
            <person name="Chen Z."/>
            <person name="Dunbar C."/>
            <person name="Freedman E."/>
            <person name="Gearin G."/>
            <person name="Gellesch M."/>
            <person name="Goldberg J."/>
            <person name="Griggs A."/>
            <person name="Gujja S."/>
            <person name="Heiman D."/>
            <person name="Howarth C."/>
            <person name="Larson L."/>
            <person name="Lui A."/>
            <person name="MacDonald P.J.P."/>
            <person name="Mehta T."/>
            <person name="Montmayeur A."/>
            <person name="Murphy C."/>
            <person name="Neiman D."/>
            <person name="Pearson M."/>
            <person name="Priest M."/>
            <person name="Roberts A."/>
            <person name="Saif S."/>
            <person name="Shea T."/>
            <person name="Shenoy N."/>
            <person name="Sisk P."/>
            <person name="Stolte C."/>
            <person name="Sykes S."/>
            <person name="Yandava C."/>
            <person name="Wortman J."/>
            <person name="Nusbaum C."/>
            <person name="Birren B."/>
        </authorList>
    </citation>
    <scope>NUCLEOTIDE SEQUENCE</scope>
    <source>
        <strain evidence="2">ATCC 64411</strain>
    </source>
</reference>
<feature type="compositionally biased region" description="Basic residues" evidence="1">
    <location>
        <begin position="141"/>
        <end position="151"/>
    </location>
</feature>
<gene>
    <name evidence="2" type="ORF">MAPG_10663</name>
</gene>
<protein>
    <submittedName>
        <fullName evidence="2 3">Uncharacterized protein</fullName>
    </submittedName>
</protein>
<reference evidence="2" key="2">
    <citation type="submission" date="2010-05" db="EMBL/GenBank/DDBJ databases">
        <title>The Genome Sequence of Magnaporthe poae strain ATCC 64411.</title>
        <authorList>
            <consortium name="The Broad Institute Genome Sequencing Platform"/>
            <consortium name="Broad Institute Genome Sequencing Center for Infectious Disease"/>
            <person name="Ma L.-J."/>
            <person name="Dead R."/>
            <person name="Young S."/>
            <person name="Zeng Q."/>
            <person name="Koehrsen M."/>
            <person name="Alvarado L."/>
            <person name="Berlin A."/>
            <person name="Chapman S.B."/>
            <person name="Chen Z."/>
            <person name="Freedman E."/>
            <person name="Gellesch M."/>
            <person name="Goldberg J."/>
            <person name="Griggs A."/>
            <person name="Gujja S."/>
            <person name="Heilman E.R."/>
            <person name="Heiman D."/>
            <person name="Hepburn T."/>
            <person name="Howarth C."/>
            <person name="Jen D."/>
            <person name="Larson L."/>
            <person name="Mehta T."/>
            <person name="Neiman D."/>
            <person name="Pearson M."/>
            <person name="Roberts A."/>
            <person name="Saif S."/>
            <person name="Shea T."/>
            <person name="Shenoy N."/>
            <person name="Sisk P."/>
            <person name="Stolte C."/>
            <person name="Sykes S."/>
            <person name="Walk T."/>
            <person name="White J."/>
            <person name="Yandava C."/>
            <person name="Haas B."/>
            <person name="Nusbaum C."/>
            <person name="Birren B."/>
        </authorList>
    </citation>
    <scope>NUCLEOTIDE SEQUENCE</scope>
    <source>
        <strain evidence="2">ATCC 64411</strain>
    </source>
</reference>